<feature type="region of interest" description="Disordered" evidence="1">
    <location>
        <begin position="1"/>
        <end position="26"/>
    </location>
</feature>
<dbReference type="AlphaFoldDB" id="D8PTG9"/>
<feature type="non-terminal residue" evidence="2">
    <location>
        <position position="441"/>
    </location>
</feature>
<feature type="compositionally biased region" description="Basic and acidic residues" evidence="1">
    <location>
        <begin position="14"/>
        <end position="26"/>
    </location>
</feature>
<evidence type="ECO:0008006" key="4">
    <source>
        <dbReference type="Google" id="ProtNLM"/>
    </source>
</evidence>
<proteinExistence type="predicted"/>
<dbReference type="GeneID" id="9586759"/>
<evidence type="ECO:0000313" key="3">
    <source>
        <dbReference type="Proteomes" id="UP000007431"/>
    </source>
</evidence>
<dbReference type="VEuPathDB" id="FungiDB:SCHCODRAFT_02560247"/>
<organism evidence="3">
    <name type="scientific">Schizophyllum commune (strain H4-8 / FGSC 9210)</name>
    <name type="common">Split gill fungus</name>
    <dbReference type="NCBI Taxonomy" id="578458"/>
    <lineage>
        <taxon>Eukaryota</taxon>
        <taxon>Fungi</taxon>
        <taxon>Dikarya</taxon>
        <taxon>Basidiomycota</taxon>
        <taxon>Agaricomycotina</taxon>
        <taxon>Agaricomycetes</taxon>
        <taxon>Agaricomycetidae</taxon>
        <taxon>Agaricales</taxon>
        <taxon>Schizophyllaceae</taxon>
        <taxon>Schizophyllum</taxon>
    </lineage>
</organism>
<sequence>MSKPAQSPPPSHSPPRENKNKPPRDQFHHFIPRFILRRYQVGPVLSKAERNKAYRRTGVDPEYVLYYDVEKQTLDTRPIGKIFGTQNMYRDARNSFNVNHLEEKLGQLEKRAAKIIRGIHESIPWGKFTLTRPDLEALRKFLFLMHYRRRTMWVSLFDMNLPGNEEGRDRLEEYGKAKGLHTPADIWLHFLQYFLETPHEQINRDGVAWMKDNKKLTSMSETEMINYLGGRNFEAILYQMQAQAYFPGVWEAAEGEEFVLTPSAFGMTEGFHVEAREMFMHRLFILSPRLAIVLRNSALRPEYCTPELRKKVASVLADYPLEFSEPTYANGRNGIPWDRNASPGELAQQLQEYRLSEQAQKDTFTFKIFKLTSEQTLNLNKAVLLCTAPTGGVTFLNKSFMVRTLRYYLRNVMDFEDMKKRPSYEALLSQLLYPPKPSGPS</sequence>
<dbReference type="EMBL" id="GL377303">
    <property type="protein sequence ID" value="EFJ01315.1"/>
    <property type="molecule type" value="Genomic_DNA"/>
</dbReference>
<dbReference type="OMA" id="CQPADDE"/>
<dbReference type="KEGG" id="scm:SCHCO_02560247"/>
<evidence type="ECO:0000313" key="2">
    <source>
        <dbReference type="EMBL" id="EFJ01315.1"/>
    </source>
</evidence>
<reference evidence="2 3" key="1">
    <citation type="journal article" date="2010" name="Nat. Biotechnol.">
        <title>Genome sequence of the model mushroom Schizophyllum commune.</title>
        <authorList>
            <person name="Ohm R.A."/>
            <person name="de Jong J.F."/>
            <person name="Lugones L.G."/>
            <person name="Aerts A."/>
            <person name="Kothe E."/>
            <person name="Stajich J.E."/>
            <person name="de Vries R.P."/>
            <person name="Record E."/>
            <person name="Levasseur A."/>
            <person name="Baker S.E."/>
            <person name="Bartholomew K.A."/>
            <person name="Coutinho P.M."/>
            <person name="Erdmann S."/>
            <person name="Fowler T.J."/>
            <person name="Gathman A.C."/>
            <person name="Lombard V."/>
            <person name="Henrissat B."/>
            <person name="Knabe N."/>
            <person name="Kuees U."/>
            <person name="Lilly W.W."/>
            <person name="Lindquist E."/>
            <person name="Lucas S."/>
            <person name="Magnuson J.K."/>
            <person name="Piumi F."/>
            <person name="Raudaskoski M."/>
            <person name="Salamov A."/>
            <person name="Schmutz J."/>
            <person name="Schwarze F.W.M.R."/>
            <person name="vanKuyk P.A."/>
            <person name="Horton J.S."/>
            <person name="Grigoriev I.V."/>
            <person name="Woesten H.A.B."/>
        </authorList>
    </citation>
    <scope>NUCLEOTIDE SEQUENCE [LARGE SCALE GENOMIC DNA]</scope>
    <source>
        <strain evidence="3">H4-8 / FGSC 9210</strain>
    </source>
</reference>
<dbReference type="InterPro" id="IPR025332">
    <property type="entry name" value="DUF4238"/>
</dbReference>
<protein>
    <recommendedName>
        <fullName evidence="4">DUF4238 domain-containing protein</fullName>
    </recommendedName>
</protein>
<evidence type="ECO:0000256" key="1">
    <source>
        <dbReference type="SAM" id="MobiDB-lite"/>
    </source>
</evidence>
<feature type="compositionally biased region" description="Pro residues" evidence="1">
    <location>
        <begin position="1"/>
        <end position="13"/>
    </location>
</feature>
<gene>
    <name evidence="2" type="ORF">SCHCODRAFT_66229</name>
</gene>
<accession>D8PTG9</accession>
<keyword evidence="3" id="KW-1185">Reference proteome</keyword>
<dbReference type="Proteomes" id="UP000007431">
    <property type="component" value="Unassembled WGS sequence"/>
</dbReference>
<name>D8PTG9_SCHCM</name>
<dbReference type="HOGENOM" id="CLU_025751_1_0_1"/>
<dbReference type="OrthoDB" id="5340163at2759"/>
<dbReference type="Pfam" id="PF14022">
    <property type="entry name" value="DUF4238"/>
    <property type="match status" value="1"/>
</dbReference>
<dbReference type="InParanoid" id="D8PTG9"/>
<dbReference type="eggNOG" id="ENOG502S5TP">
    <property type="taxonomic scope" value="Eukaryota"/>
</dbReference>